<accession>A0A517WGW0</accession>
<reference evidence="3 4" key="1">
    <citation type="submission" date="2019-02" db="EMBL/GenBank/DDBJ databases">
        <title>Deep-cultivation of Planctomycetes and their phenomic and genomic characterization uncovers novel biology.</title>
        <authorList>
            <person name="Wiegand S."/>
            <person name="Jogler M."/>
            <person name="Boedeker C."/>
            <person name="Pinto D."/>
            <person name="Vollmers J."/>
            <person name="Rivas-Marin E."/>
            <person name="Kohn T."/>
            <person name="Peeters S.H."/>
            <person name="Heuer A."/>
            <person name="Rast P."/>
            <person name="Oberbeckmann S."/>
            <person name="Bunk B."/>
            <person name="Jeske O."/>
            <person name="Meyerdierks A."/>
            <person name="Storesund J.E."/>
            <person name="Kallscheuer N."/>
            <person name="Luecker S."/>
            <person name="Lage O.M."/>
            <person name="Pohl T."/>
            <person name="Merkel B.J."/>
            <person name="Hornburger P."/>
            <person name="Mueller R.-W."/>
            <person name="Bruemmer F."/>
            <person name="Labrenz M."/>
            <person name="Spormann A.M."/>
            <person name="Op den Camp H."/>
            <person name="Overmann J."/>
            <person name="Amann R."/>
            <person name="Jetten M.S.M."/>
            <person name="Mascher T."/>
            <person name="Medema M.H."/>
            <person name="Devos D.P."/>
            <person name="Kaster A.-K."/>
            <person name="Ovreas L."/>
            <person name="Rohde M."/>
            <person name="Galperin M.Y."/>
            <person name="Jogler C."/>
        </authorList>
    </citation>
    <scope>NUCLEOTIDE SEQUENCE [LARGE SCALE GENOMIC DNA]</scope>
    <source>
        <strain evidence="1 3">HG66A1</strain>
        <strain evidence="2 4">V6</strain>
    </source>
</reference>
<dbReference type="InterPro" id="IPR006311">
    <property type="entry name" value="TAT_signal"/>
</dbReference>
<name>A0A517PT21_9PLAN</name>
<sequence length="443" mass="48088">MPSFVLPPLAIGLTPSMKNKINRRRFLIRSMAGSIALPGLPSLMSSALAGNSAITEDRGAGAGAQRFVAVGNLLGFQLKHFFPEKTGKDFEETKLLKPLAANRDQLTIYRGLDHGLRGGHFAVHTFLSGLLHHESKNRTDGNVTIDQFIADEIGNQTRFPSLTVGSEGGIHGGCQLSWTKSGVRVPPITGPAELFDRLFVADSKQVQARKVKENSLQASILDSIHDEARSLSKRVNSEDKAKLDEYFSSIRDVEKRLKLRQVWSDQPKPKAPFDKPADKNTVEDLPMLYELIALALQTDSTRIATLEIGGSFLPQHLGINKSYHGLSHHGNNEESVADLVTLELYQIEQFGKFLTRLAGISDGEQTLLDSTAVLFGSGMGNANSHTNSDLPIILAGGGYGTGEFKQAPAKGPGKVPLCNLFLDIAQRMGVEKEAFGTSTGRFS</sequence>
<dbReference type="PROSITE" id="PS51318">
    <property type="entry name" value="TAT"/>
    <property type="match status" value="1"/>
</dbReference>
<evidence type="ECO:0000313" key="2">
    <source>
        <dbReference type="EMBL" id="QDU04490.1"/>
    </source>
</evidence>
<dbReference type="AlphaFoldDB" id="A0A517PT21"/>
<dbReference type="EMBL" id="CP036266">
    <property type="protein sequence ID" value="QDT22516.1"/>
    <property type="molecule type" value="Genomic_DNA"/>
</dbReference>
<dbReference type="EMBL" id="CP036347">
    <property type="protein sequence ID" value="QDU04490.1"/>
    <property type="molecule type" value="Genomic_DNA"/>
</dbReference>
<evidence type="ECO:0000313" key="4">
    <source>
        <dbReference type="Proteomes" id="UP000320722"/>
    </source>
</evidence>
<evidence type="ECO:0000313" key="1">
    <source>
        <dbReference type="EMBL" id="QDT22516.1"/>
    </source>
</evidence>
<evidence type="ECO:0000313" key="3">
    <source>
        <dbReference type="Proteomes" id="UP000320421"/>
    </source>
</evidence>
<accession>A0A517PT21</accession>
<gene>
    <name evidence="1" type="ORF">HG66A1_43240</name>
    <name evidence="2" type="ORF">V6x_42180</name>
</gene>
<dbReference type="Proteomes" id="UP000320722">
    <property type="component" value="Chromosome"/>
</dbReference>
<evidence type="ECO:0008006" key="5">
    <source>
        <dbReference type="Google" id="ProtNLM"/>
    </source>
</evidence>
<dbReference type="Pfam" id="PF07586">
    <property type="entry name" value="HXXSHH"/>
    <property type="match status" value="1"/>
</dbReference>
<keyword evidence="3" id="KW-1185">Reference proteome</keyword>
<dbReference type="Proteomes" id="UP000320421">
    <property type="component" value="Chromosome"/>
</dbReference>
<dbReference type="InterPro" id="IPR011447">
    <property type="entry name" value="DUF1552"/>
</dbReference>
<protein>
    <recommendedName>
        <fullName evidence="5">DUF1552 domain-containing protein</fullName>
    </recommendedName>
</protein>
<organism evidence="1 3">
    <name type="scientific">Gimesia chilikensis</name>
    <dbReference type="NCBI Taxonomy" id="2605989"/>
    <lineage>
        <taxon>Bacteria</taxon>
        <taxon>Pseudomonadati</taxon>
        <taxon>Planctomycetota</taxon>
        <taxon>Planctomycetia</taxon>
        <taxon>Planctomycetales</taxon>
        <taxon>Planctomycetaceae</taxon>
        <taxon>Gimesia</taxon>
    </lineage>
</organism>
<proteinExistence type="predicted"/>